<feature type="transmembrane region" description="Helical" evidence="5">
    <location>
        <begin position="12"/>
        <end position="31"/>
    </location>
</feature>
<protein>
    <submittedName>
        <fullName evidence="6">Bile acid:Na+ symporter, BASS family</fullName>
    </submittedName>
</protein>
<dbReference type="PANTHER" id="PTHR10361">
    <property type="entry name" value="SODIUM-BILE ACID COTRANSPORTER"/>
    <property type="match status" value="1"/>
</dbReference>
<evidence type="ECO:0000313" key="7">
    <source>
        <dbReference type="Proteomes" id="UP000199403"/>
    </source>
</evidence>
<name>A0A1H6XK88_9BACT</name>
<feature type="transmembrane region" description="Helical" evidence="5">
    <location>
        <begin position="99"/>
        <end position="122"/>
    </location>
</feature>
<gene>
    <name evidence="6" type="ORF">SAMN05192553_10331</name>
</gene>
<reference evidence="7" key="1">
    <citation type="submission" date="2016-10" db="EMBL/GenBank/DDBJ databases">
        <authorList>
            <person name="Varghese N."/>
            <person name="Submissions S."/>
        </authorList>
    </citation>
    <scope>NUCLEOTIDE SEQUENCE [LARGE SCALE GENOMIC DNA]</scope>
    <source>
        <strain evidence="7">IBRC-M 10761</strain>
    </source>
</reference>
<dbReference type="Pfam" id="PF01758">
    <property type="entry name" value="SBF"/>
    <property type="match status" value="1"/>
</dbReference>
<dbReference type="RefSeq" id="WP_092172932.1">
    <property type="nucleotide sequence ID" value="NZ_FNZH01000003.1"/>
</dbReference>
<feature type="transmembrane region" description="Helical" evidence="5">
    <location>
        <begin position="66"/>
        <end position="87"/>
    </location>
</feature>
<feature type="transmembrane region" description="Helical" evidence="5">
    <location>
        <begin position="223"/>
        <end position="242"/>
    </location>
</feature>
<dbReference type="InterPro" id="IPR038770">
    <property type="entry name" value="Na+/solute_symporter_sf"/>
</dbReference>
<keyword evidence="3 5" id="KW-1133">Transmembrane helix</keyword>
<dbReference type="EMBL" id="FNZH01000003">
    <property type="protein sequence ID" value="SEJ28566.1"/>
    <property type="molecule type" value="Genomic_DNA"/>
</dbReference>
<feature type="transmembrane region" description="Helical" evidence="5">
    <location>
        <begin position="254"/>
        <end position="277"/>
    </location>
</feature>
<feature type="transmembrane region" description="Helical" evidence="5">
    <location>
        <begin position="38"/>
        <end position="54"/>
    </location>
</feature>
<evidence type="ECO:0000256" key="5">
    <source>
        <dbReference type="SAM" id="Phobius"/>
    </source>
</evidence>
<dbReference type="Proteomes" id="UP000199403">
    <property type="component" value="Unassembled WGS sequence"/>
</dbReference>
<evidence type="ECO:0000256" key="2">
    <source>
        <dbReference type="ARBA" id="ARBA00022692"/>
    </source>
</evidence>
<feature type="transmembrane region" description="Helical" evidence="5">
    <location>
        <begin position="157"/>
        <end position="180"/>
    </location>
</feature>
<evidence type="ECO:0000256" key="1">
    <source>
        <dbReference type="ARBA" id="ARBA00004141"/>
    </source>
</evidence>
<dbReference type="Gene3D" id="1.20.1530.20">
    <property type="match status" value="1"/>
</dbReference>
<dbReference type="STRING" id="1416801.SAMN05192553_10331"/>
<keyword evidence="7" id="KW-1185">Reference proteome</keyword>
<dbReference type="InterPro" id="IPR004710">
    <property type="entry name" value="Bilac:Na_transpt"/>
</dbReference>
<keyword evidence="4 5" id="KW-0472">Membrane</keyword>
<sequence length="351" mass="37845">MAAYLFSIENTGAAQVLLLSSLVLTGLGFYLHPLLKGYLYTWMILTAAGLALLYPQPFVSYRGYPLSQLIIPLLQFIMFGMGSSMTVKDFAGVIKMPKGVFIGLGCQLTIMPLSGLLIAQWSGLPTEIAAGIILVGCSPSGVASNVISFLARANLALSITITAVSTLLAPLTTPLLMSWLAGSYIEINVWDMVWSILKLVLFPIAGGLLFNQLLHDRAQWLQRVMPTASMLVIALVIVLITASGRDNLLDIGGWLVIVVLFHNLLGYSLGFWAARLFGLDERDSRTIALEVGLQNGGMAGGLAKEMGKLASLGLAPAVFSVLQNITGSILASFWHKNPPPAKRNRPARFHY</sequence>
<evidence type="ECO:0000313" key="6">
    <source>
        <dbReference type="EMBL" id="SEJ28566.1"/>
    </source>
</evidence>
<accession>A0A1H6XK88</accession>
<proteinExistence type="predicted"/>
<dbReference type="GO" id="GO:0016020">
    <property type="term" value="C:membrane"/>
    <property type="evidence" value="ECO:0007669"/>
    <property type="project" value="UniProtKB-SubCell"/>
</dbReference>
<dbReference type="PANTHER" id="PTHR10361:SF28">
    <property type="entry name" value="P3 PROTEIN-RELATED"/>
    <property type="match status" value="1"/>
</dbReference>
<keyword evidence="2 5" id="KW-0812">Transmembrane</keyword>
<feature type="transmembrane region" description="Helical" evidence="5">
    <location>
        <begin position="192"/>
        <end position="211"/>
    </location>
</feature>
<evidence type="ECO:0000256" key="3">
    <source>
        <dbReference type="ARBA" id="ARBA00022989"/>
    </source>
</evidence>
<dbReference type="AlphaFoldDB" id="A0A1H6XK88"/>
<feature type="transmembrane region" description="Helical" evidence="5">
    <location>
        <begin position="128"/>
        <end position="150"/>
    </location>
</feature>
<comment type="subcellular location">
    <subcellularLocation>
        <location evidence="1">Membrane</location>
        <topology evidence="1">Multi-pass membrane protein</topology>
    </subcellularLocation>
</comment>
<organism evidence="6 7">
    <name type="scientific">Cyclobacterium xiamenense</name>
    <dbReference type="NCBI Taxonomy" id="1297121"/>
    <lineage>
        <taxon>Bacteria</taxon>
        <taxon>Pseudomonadati</taxon>
        <taxon>Bacteroidota</taxon>
        <taxon>Cytophagia</taxon>
        <taxon>Cytophagales</taxon>
        <taxon>Cyclobacteriaceae</taxon>
        <taxon>Cyclobacterium</taxon>
    </lineage>
</organism>
<evidence type="ECO:0000256" key="4">
    <source>
        <dbReference type="ARBA" id="ARBA00023136"/>
    </source>
</evidence>
<dbReference type="OrthoDB" id="9806785at2"/>
<dbReference type="InterPro" id="IPR002657">
    <property type="entry name" value="BilAc:Na_symport/Acr3"/>
</dbReference>